<gene>
    <name evidence="13" type="ORF">MAR_035355</name>
</gene>
<keyword evidence="2 9" id="KW-0863">Zinc-finger</keyword>
<dbReference type="Proteomes" id="UP001164746">
    <property type="component" value="Chromosome 7"/>
</dbReference>
<dbReference type="InterPro" id="IPR050234">
    <property type="entry name" value="Nuclear_hormone_rcpt_NR1"/>
</dbReference>
<keyword evidence="6 9" id="KW-0804">Transcription</keyword>
<dbReference type="PRINTS" id="PR00398">
    <property type="entry name" value="STRDHORMONER"/>
</dbReference>
<sequence>MKCFSANMADLAQLFCDNDSFVKEYHNSTFTIELLPALDNDHLELNGSMLSLIDMVHRTPSDDISSNTTESSSPPTDFMLSPWNSSSDAERSCDIIDLKDVCRTEHMYQKQTEEHSPADDNIHDDNVRPNRETAKLKFPPCYVCGAKACGCHYGVISCAACKGFFRRYLLRKNSYTCKKGGNCVISFKSKVHCKSCRIKKCKEVGMSKEKSSIGRYKLSKRTETIIEAKTLTDADKQVAEDGDKEEQDKTQEIDMDLDAVLDIVCSKLSHCSIGSEKPKEFTNDVVTKMAELLGNMRFYSAGNIKDEDMPKALEYAAENHKRRKELFGSLKAISWTEFTEIYRQHGLDIDGRVADMELQTQVLDGWLDNACGFLKEIPLFLSLPVRDQVNLIKASIDEIDILLSFREFSAEHKIFIKSGGVYHEEDVVDKYISKRNFDQLLHCLVKLQKLNPNPTELALMCALAVFSTGRCKLLNPKLVEKCQVMTADRLQLEVKRQHPDSSGKFSKIMDCLVDTRGISDMFNDDYQEYFTNEIVREKMPVWGELKPETD</sequence>
<dbReference type="PANTHER" id="PTHR24082:SF506">
    <property type="entry name" value="NR LBD DOMAIN-CONTAINING PROTEIN"/>
    <property type="match status" value="1"/>
</dbReference>
<dbReference type="PROSITE" id="PS51843">
    <property type="entry name" value="NR_LBD"/>
    <property type="match status" value="1"/>
</dbReference>
<dbReference type="SMART" id="SM00399">
    <property type="entry name" value="ZnF_C4"/>
    <property type="match status" value="1"/>
</dbReference>
<keyword evidence="4 9" id="KW-0805">Transcription regulation</keyword>
<dbReference type="SUPFAM" id="SSF48508">
    <property type="entry name" value="Nuclear receptor ligand-binding domain"/>
    <property type="match status" value="1"/>
</dbReference>
<dbReference type="Pfam" id="PF00105">
    <property type="entry name" value="zf-C4"/>
    <property type="match status" value="1"/>
</dbReference>
<dbReference type="PROSITE" id="PS51030">
    <property type="entry name" value="NUCLEAR_REC_DBD_2"/>
    <property type="match status" value="1"/>
</dbReference>
<proteinExistence type="inferred from homology"/>
<dbReference type="InterPro" id="IPR035500">
    <property type="entry name" value="NHR-like_dom_sf"/>
</dbReference>
<feature type="domain" description="Nuclear receptor" evidence="11">
    <location>
        <begin position="138"/>
        <end position="213"/>
    </location>
</feature>
<dbReference type="InterPro" id="IPR013088">
    <property type="entry name" value="Znf_NHR/GATA"/>
</dbReference>
<evidence type="ECO:0000256" key="8">
    <source>
        <dbReference type="ARBA" id="ARBA00023242"/>
    </source>
</evidence>
<evidence type="ECO:0000259" key="12">
    <source>
        <dbReference type="PROSITE" id="PS51843"/>
    </source>
</evidence>
<keyword evidence="8 9" id="KW-0539">Nucleus</keyword>
<dbReference type="SUPFAM" id="SSF57716">
    <property type="entry name" value="Glucocorticoid receptor-like (DNA-binding domain)"/>
    <property type="match status" value="1"/>
</dbReference>
<evidence type="ECO:0000259" key="11">
    <source>
        <dbReference type="PROSITE" id="PS51030"/>
    </source>
</evidence>
<feature type="region of interest" description="Disordered" evidence="10">
    <location>
        <begin position="61"/>
        <end position="85"/>
    </location>
</feature>
<reference evidence="13" key="1">
    <citation type="submission" date="2022-11" db="EMBL/GenBank/DDBJ databases">
        <title>Centuries of genome instability and evolution in soft-shell clam transmissible cancer (bioRxiv).</title>
        <authorList>
            <person name="Hart S.F.M."/>
            <person name="Yonemitsu M.A."/>
            <person name="Giersch R.M."/>
            <person name="Beal B.F."/>
            <person name="Arriagada G."/>
            <person name="Davis B.W."/>
            <person name="Ostrander E.A."/>
            <person name="Goff S.P."/>
            <person name="Metzger M.J."/>
        </authorList>
    </citation>
    <scope>NUCLEOTIDE SEQUENCE</scope>
    <source>
        <strain evidence="13">MELC-2E11</strain>
        <tissue evidence="13">Siphon/mantle</tissue>
    </source>
</reference>
<evidence type="ECO:0000256" key="3">
    <source>
        <dbReference type="ARBA" id="ARBA00022833"/>
    </source>
</evidence>
<keyword evidence="7 9" id="KW-0675">Receptor</keyword>
<accession>A0ABY7EPF4</accession>
<protein>
    <submittedName>
        <fullName evidence="13">VDR-like protein</fullName>
    </submittedName>
</protein>
<evidence type="ECO:0000256" key="9">
    <source>
        <dbReference type="RuleBase" id="RU004334"/>
    </source>
</evidence>
<feature type="compositionally biased region" description="Low complexity" evidence="10">
    <location>
        <begin position="62"/>
        <end position="77"/>
    </location>
</feature>
<evidence type="ECO:0000256" key="2">
    <source>
        <dbReference type="ARBA" id="ARBA00022771"/>
    </source>
</evidence>
<evidence type="ECO:0000256" key="7">
    <source>
        <dbReference type="ARBA" id="ARBA00023170"/>
    </source>
</evidence>
<dbReference type="PRINTS" id="PR00047">
    <property type="entry name" value="STROIDFINGER"/>
</dbReference>
<dbReference type="PROSITE" id="PS00031">
    <property type="entry name" value="NUCLEAR_REC_DBD_1"/>
    <property type="match status" value="1"/>
</dbReference>
<comment type="similarity">
    <text evidence="9">Belongs to the nuclear hormone receptor family.</text>
</comment>
<evidence type="ECO:0000313" key="13">
    <source>
        <dbReference type="EMBL" id="WAR10279.1"/>
    </source>
</evidence>
<keyword evidence="14" id="KW-1185">Reference proteome</keyword>
<dbReference type="PANTHER" id="PTHR24082">
    <property type="entry name" value="NUCLEAR HORMONE RECEPTOR"/>
    <property type="match status" value="1"/>
</dbReference>
<comment type="subcellular location">
    <subcellularLocation>
        <location evidence="9">Nucleus</location>
    </subcellularLocation>
</comment>
<dbReference type="Gene3D" id="1.10.565.10">
    <property type="entry name" value="Retinoid X Receptor"/>
    <property type="match status" value="1"/>
</dbReference>
<dbReference type="InterPro" id="IPR000536">
    <property type="entry name" value="Nucl_hrmn_rcpt_lig-bd"/>
</dbReference>
<feature type="domain" description="NR LBD" evidence="12">
    <location>
        <begin position="308"/>
        <end position="548"/>
    </location>
</feature>
<evidence type="ECO:0000256" key="6">
    <source>
        <dbReference type="ARBA" id="ARBA00023163"/>
    </source>
</evidence>
<evidence type="ECO:0000313" key="14">
    <source>
        <dbReference type="Proteomes" id="UP001164746"/>
    </source>
</evidence>
<dbReference type="InterPro" id="IPR001723">
    <property type="entry name" value="Nuclear_hrmn_rcpt"/>
</dbReference>
<evidence type="ECO:0000256" key="10">
    <source>
        <dbReference type="SAM" id="MobiDB-lite"/>
    </source>
</evidence>
<evidence type="ECO:0000256" key="4">
    <source>
        <dbReference type="ARBA" id="ARBA00023015"/>
    </source>
</evidence>
<dbReference type="InterPro" id="IPR001628">
    <property type="entry name" value="Znf_hrmn_rcpt"/>
</dbReference>
<keyword evidence="5 9" id="KW-0238">DNA-binding</keyword>
<dbReference type="SMART" id="SM00430">
    <property type="entry name" value="HOLI"/>
    <property type="match status" value="1"/>
</dbReference>
<keyword evidence="3 9" id="KW-0862">Zinc</keyword>
<dbReference type="EMBL" id="CP111018">
    <property type="protein sequence ID" value="WAR10279.1"/>
    <property type="molecule type" value="Genomic_DNA"/>
</dbReference>
<dbReference type="Gene3D" id="3.30.50.10">
    <property type="entry name" value="Erythroid Transcription Factor GATA-1, subunit A"/>
    <property type="match status" value="1"/>
</dbReference>
<keyword evidence="1 9" id="KW-0479">Metal-binding</keyword>
<dbReference type="Pfam" id="PF00104">
    <property type="entry name" value="Hormone_recep"/>
    <property type="match status" value="1"/>
</dbReference>
<dbReference type="CDD" id="cd06916">
    <property type="entry name" value="NR_DBD_like"/>
    <property type="match status" value="1"/>
</dbReference>
<name>A0ABY7EPF4_MYAAR</name>
<evidence type="ECO:0000256" key="1">
    <source>
        <dbReference type="ARBA" id="ARBA00022723"/>
    </source>
</evidence>
<evidence type="ECO:0000256" key="5">
    <source>
        <dbReference type="ARBA" id="ARBA00023125"/>
    </source>
</evidence>
<organism evidence="13 14">
    <name type="scientific">Mya arenaria</name>
    <name type="common">Soft-shell clam</name>
    <dbReference type="NCBI Taxonomy" id="6604"/>
    <lineage>
        <taxon>Eukaryota</taxon>
        <taxon>Metazoa</taxon>
        <taxon>Spiralia</taxon>
        <taxon>Lophotrochozoa</taxon>
        <taxon>Mollusca</taxon>
        <taxon>Bivalvia</taxon>
        <taxon>Autobranchia</taxon>
        <taxon>Heteroconchia</taxon>
        <taxon>Euheterodonta</taxon>
        <taxon>Imparidentia</taxon>
        <taxon>Neoheterodontei</taxon>
        <taxon>Myida</taxon>
        <taxon>Myoidea</taxon>
        <taxon>Myidae</taxon>
        <taxon>Mya</taxon>
    </lineage>
</organism>